<evidence type="ECO:0000313" key="12">
    <source>
        <dbReference type="EMBL" id="GLH66818.1"/>
    </source>
</evidence>
<evidence type="ECO:0000256" key="8">
    <source>
        <dbReference type="ARBA" id="ARBA00022989"/>
    </source>
</evidence>
<keyword evidence="4 11" id="KW-0812">Transmembrane</keyword>
<dbReference type="NCBIfam" id="TIGR00681">
    <property type="entry name" value="kdpC"/>
    <property type="match status" value="1"/>
</dbReference>
<evidence type="ECO:0000256" key="9">
    <source>
        <dbReference type="ARBA" id="ARBA00023065"/>
    </source>
</evidence>
<evidence type="ECO:0000256" key="4">
    <source>
        <dbReference type="ARBA" id="ARBA00022692"/>
    </source>
</evidence>
<reference evidence="12" key="1">
    <citation type="journal article" date="2023" name="Antonie Van Leeuwenhoek">
        <title>Mesoterricola silvestris gen. nov., sp. nov., Mesoterricola sediminis sp. nov., Geothrix oryzae sp. nov., Geothrix edaphica sp. nov., Geothrix rubra sp. nov., and Geothrix limicola sp. nov., six novel members of Acidobacteriota isolated from soils.</title>
        <authorList>
            <person name="Itoh H."/>
            <person name="Sugisawa Y."/>
            <person name="Mise K."/>
            <person name="Xu Z."/>
            <person name="Kuniyasu M."/>
            <person name="Ushijima N."/>
            <person name="Kawano K."/>
            <person name="Kobayashi E."/>
            <person name="Shiratori Y."/>
            <person name="Masuda Y."/>
            <person name="Senoo K."/>
        </authorList>
    </citation>
    <scope>NUCLEOTIDE SEQUENCE</scope>
    <source>
        <strain evidence="12">Red802</strain>
    </source>
</reference>
<evidence type="ECO:0000256" key="2">
    <source>
        <dbReference type="ARBA" id="ARBA00022475"/>
    </source>
</evidence>
<keyword evidence="3 11" id="KW-0633">Potassium transport</keyword>
<organism evidence="12 13">
    <name type="scientific">Geothrix edaphica</name>
    <dbReference type="NCBI Taxonomy" id="2927976"/>
    <lineage>
        <taxon>Bacteria</taxon>
        <taxon>Pseudomonadati</taxon>
        <taxon>Acidobacteriota</taxon>
        <taxon>Holophagae</taxon>
        <taxon>Holophagales</taxon>
        <taxon>Holophagaceae</taxon>
        <taxon>Geothrix</taxon>
    </lineage>
</organism>
<keyword evidence="1 11" id="KW-0813">Transport</keyword>
<comment type="function">
    <text evidence="11">Part of the high-affinity ATP-driven potassium transport (or Kdp) system, which catalyzes the hydrolysis of ATP coupled with the electrogenic transport of potassium into the cytoplasm. This subunit acts as a catalytic chaperone that increases the ATP-binding affinity of the ATP-hydrolyzing subunit KdpB by the formation of a transient KdpB/KdpC/ATP ternary complex.</text>
</comment>
<name>A0ABQ5PWS3_9BACT</name>
<accession>A0ABQ5PWS3</accession>
<evidence type="ECO:0000256" key="5">
    <source>
        <dbReference type="ARBA" id="ARBA00022741"/>
    </source>
</evidence>
<comment type="similarity">
    <text evidence="11">Belongs to the KdpC family.</text>
</comment>
<protein>
    <recommendedName>
        <fullName evidence="11">Potassium-transporting ATPase KdpC subunit</fullName>
    </recommendedName>
    <alternativeName>
        <fullName evidence="11">ATP phosphohydrolase [potassium-transporting] C chain</fullName>
    </alternativeName>
    <alternativeName>
        <fullName evidence="11">Potassium-binding and translocating subunit C</fullName>
    </alternativeName>
    <alternativeName>
        <fullName evidence="11">Potassium-translocating ATPase C chain</fullName>
    </alternativeName>
</protein>
<dbReference type="NCBIfam" id="NF001454">
    <property type="entry name" value="PRK00315.1"/>
    <property type="match status" value="1"/>
</dbReference>
<dbReference type="Proteomes" id="UP001165044">
    <property type="component" value="Unassembled WGS sequence"/>
</dbReference>
<evidence type="ECO:0000256" key="11">
    <source>
        <dbReference type="HAMAP-Rule" id="MF_00276"/>
    </source>
</evidence>
<comment type="subunit">
    <text evidence="11">The system is composed of three essential subunits: KdpA, KdpB and KdpC.</text>
</comment>
<dbReference type="InterPro" id="IPR003820">
    <property type="entry name" value="KdpC"/>
</dbReference>
<dbReference type="RefSeq" id="WP_285607458.1">
    <property type="nucleotide sequence ID" value="NZ_BSDC01000001.1"/>
</dbReference>
<comment type="subcellular location">
    <subcellularLocation>
        <location evidence="11">Cell membrane</location>
        <topology evidence="11">Single-pass membrane protein</topology>
    </subcellularLocation>
</comment>
<keyword evidence="9 11" id="KW-0406">Ion transport</keyword>
<dbReference type="EMBL" id="BSDC01000001">
    <property type="protein sequence ID" value="GLH66818.1"/>
    <property type="molecule type" value="Genomic_DNA"/>
</dbReference>
<keyword evidence="8 11" id="KW-1133">Transmembrane helix</keyword>
<keyword evidence="5 11" id="KW-0547">Nucleotide-binding</keyword>
<dbReference type="Pfam" id="PF02669">
    <property type="entry name" value="KdpC"/>
    <property type="match status" value="1"/>
</dbReference>
<evidence type="ECO:0000256" key="7">
    <source>
        <dbReference type="ARBA" id="ARBA00022958"/>
    </source>
</evidence>
<evidence type="ECO:0000256" key="10">
    <source>
        <dbReference type="ARBA" id="ARBA00023136"/>
    </source>
</evidence>
<evidence type="ECO:0000256" key="1">
    <source>
        <dbReference type="ARBA" id="ARBA00022448"/>
    </source>
</evidence>
<evidence type="ECO:0000256" key="3">
    <source>
        <dbReference type="ARBA" id="ARBA00022538"/>
    </source>
</evidence>
<dbReference type="PANTHER" id="PTHR30042:SF2">
    <property type="entry name" value="POTASSIUM-TRANSPORTING ATPASE KDPC SUBUNIT"/>
    <property type="match status" value="1"/>
</dbReference>
<gene>
    <name evidence="11 12" type="primary">kdpC</name>
    <name evidence="12" type="ORF">GETHED_11820</name>
</gene>
<comment type="caution">
    <text evidence="12">The sequence shown here is derived from an EMBL/GenBank/DDBJ whole genome shotgun (WGS) entry which is preliminary data.</text>
</comment>
<sequence>MNLQLRPAIVSFIALTAITGLAYPLLVTGLARTIFPRQAEGSLIRRGGQVIGSEWIGQSFTAPRDFWGRPSATVDANRSPLPYNGANSGGSNLAPSNPDLHKVVAERVAALQAVDPETLGPVPVDLITASGSGLDPHISPASAFFQVHRVALARGLDEAAVRRLVTAHVEGPQWGVLGEPRVNVMKLNLALGDQFGANRQKSR</sequence>
<proteinExistence type="inferred from homology"/>
<dbReference type="HAMAP" id="MF_00276">
    <property type="entry name" value="KdpC"/>
    <property type="match status" value="1"/>
</dbReference>
<keyword evidence="6 11" id="KW-0067">ATP-binding</keyword>
<dbReference type="PANTHER" id="PTHR30042">
    <property type="entry name" value="POTASSIUM-TRANSPORTING ATPASE C CHAIN"/>
    <property type="match status" value="1"/>
</dbReference>
<evidence type="ECO:0000256" key="6">
    <source>
        <dbReference type="ARBA" id="ARBA00022840"/>
    </source>
</evidence>
<dbReference type="PIRSF" id="PIRSF001296">
    <property type="entry name" value="K_ATPase_KdpC"/>
    <property type="match status" value="1"/>
</dbReference>
<evidence type="ECO:0000313" key="13">
    <source>
        <dbReference type="Proteomes" id="UP001165044"/>
    </source>
</evidence>
<keyword evidence="13" id="KW-1185">Reference proteome</keyword>
<keyword evidence="2 11" id="KW-1003">Cell membrane</keyword>
<keyword evidence="7 11" id="KW-0630">Potassium</keyword>
<keyword evidence="10 11" id="KW-0472">Membrane</keyword>